<reference evidence="7 8" key="1">
    <citation type="journal article" date="2015" name="Genome Biol. Evol.">
        <title>Comparative Genomics of a Bacterivorous Green Alga Reveals Evolutionary Causalities and Consequences of Phago-Mixotrophic Mode of Nutrition.</title>
        <authorList>
            <person name="Burns J.A."/>
            <person name="Paasch A."/>
            <person name="Narechania A."/>
            <person name="Kim E."/>
        </authorList>
    </citation>
    <scope>NUCLEOTIDE SEQUENCE [LARGE SCALE GENOMIC DNA]</scope>
    <source>
        <strain evidence="7 8">PLY_AMNH</strain>
    </source>
</reference>
<dbReference type="InterPro" id="IPR027417">
    <property type="entry name" value="P-loop_NTPase"/>
</dbReference>
<evidence type="ECO:0000256" key="2">
    <source>
        <dbReference type="ARBA" id="ARBA00022801"/>
    </source>
</evidence>
<proteinExistence type="predicted"/>
<evidence type="ECO:0000256" key="1">
    <source>
        <dbReference type="ARBA" id="ARBA00022741"/>
    </source>
</evidence>
<accession>A0AAE0ETL5</accession>
<dbReference type="GO" id="GO:0004386">
    <property type="term" value="F:helicase activity"/>
    <property type="evidence" value="ECO:0007669"/>
    <property type="project" value="UniProtKB-KW"/>
</dbReference>
<evidence type="ECO:0000256" key="3">
    <source>
        <dbReference type="ARBA" id="ARBA00022806"/>
    </source>
</evidence>
<comment type="caution">
    <text evidence="7">The sequence shown here is derived from an EMBL/GenBank/DDBJ whole genome shotgun (WGS) entry which is preliminary data.</text>
</comment>
<dbReference type="CDD" id="cd17917">
    <property type="entry name" value="DEXHc_RHA-like"/>
    <property type="match status" value="1"/>
</dbReference>
<name>A0AAE0ETL5_9CHLO</name>
<dbReference type="GO" id="GO:0016787">
    <property type="term" value="F:hydrolase activity"/>
    <property type="evidence" value="ECO:0007669"/>
    <property type="project" value="UniProtKB-KW"/>
</dbReference>
<keyword evidence="1" id="KW-0547">Nucleotide-binding</keyword>
<dbReference type="GO" id="GO:0005524">
    <property type="term" value="F:ATP binding"/>
    <property type="evidence" value="ECO:0007669"/>
    <property type="project" value="UniProtKB-KW"/>
</dbReference>
<keyword evidence="8" id="KW-1185">Reference proteome</keyword>
<sequence>MGYGKGKGGGRGRKGSGDRGSGGKGGGQRWWDPEWRAAKLAEMRANRGDHNSQELDIQDMLQQLDLFKNTAKEEMHIRENYGREGAEQIHQLASHLHLHSKAYGRGRSTVLVVSKKPLPNYRADLDDRRESHEVSMSADTRALVASALCHQPRHVQQDGAGRTLPDGVLPPPGLAAPGRAPAASGSKRLLQDAIASEPITLDSEGLREEQRRQRRSPIVQDMLEFRKKLPAFHKKTELLAAVGSSQVLVVSGETGCGKTTQLPQFLLEEAIEAGAGGGVNIVCTQPRRISAISVAQRVAQERGEQLGRMVGYQIRLEAKRSAETRLLFCTSGVLLRRLVQEPSLQVVPGAALSRCL</sequence>
<dbReference type="Gene3D" id="3.30.1370.50">
    <property type="entry name" value="R3H-like domain"/>
    <property type="match status" value="1"/>
</dbReference>
<evidence type="ECO:0000313" key="8">
    <source>
        <dbReference type="Proteomes" id="UP001190700"/>
    </source>
</evidence>
<feature type="domain" description="Helicase ATP-binding" evidence="6">
    <location>
        <begin position="239"/>
        <end position="356"/>
    </location>
</feature>
<feature type="region of interest" description="Disordered" evidence="5">
    <location>
        <begin position="155"/>
        <end position="188"/>
    </location>
</feature>
<dbReference type="Gene3D" id="3.40.50.300">
    <property type="entry name" value="P-loop containing nucleotide triphosphate hydrolases"/>
    <property type="match status" value="1"/>
</dbReference>
<organism evidence="7 8">
    <name type="scientific">Cymbomonas tetramitiformis</name>
    <dbReference type="NCBI Taxonomy" id="36881"/>
    <lineage>
        <taxon>Eukaryota</taxon>
        <taxon>Viridiplantae</taxon>
        <taxon>Chlorophyta</taxon>
        <taxon>Pyramimonadophyceae</taxon>
        <taxon>Pyramimonadales</taxon>
        <taxon>Pyramimonadaceae</taxon>
        <taxon>Cymbomonas</taxon>
    </lineage>
</organism>
<dbReference type="InterPro" id="IPR036867">
    <property type="entry name" value="R3H_dom_sf"/>
</dbReference>
<feature type="compositionally biased region" description="Gly residues" evidence="5">
    <location>
        <begin position="18"/>
        <end position="28"/>
    </location>
</feature>
<keyword evidence="4" id="KW-0067">ATP-binding</keyword>
<dbReference type="GO" id="GO:0003723">
    <property type="term" value="F:RNA binding"/>
    <property type="evidence" value="ECO:0007669"/>
    <property type="project" value="TreeGrafter"/>
</dbReference>
<dbReference type="PROSITE" id="PS51192">
    <property type="entry name" value="HELICASE_ATP_BIND_1"/>
    <property type="match status" value="1"/>
</dbReference>
<dbReference type="AlphaFoldDB" id="A0AAE0ETL5"/>
<dbReference type="SUPFAM" id="SSF52540">
    <property type="entry name" value="P-loop containing nucleoside triphosphate hydrolases"/>
    <property type="match status" value="1"/>
</dbReference>
<dbReference type="PANTHER" id="PTHR18934">
    <property type="entry name" value="ATP-DEPENDENT RNA HELICASE"/>
    <property type="match status" value="1"/>
</dbReference>
<evidence type="ECO:0000256" key="5">
    <source>
        <dbReference type="SAM" id="MobiDB-lite"/>
    </source>
</evidence>
<dbReference type="EMBL" id="LGRX02033831">
    <property type="protein sequence ID" value="KAK3239769.1"/>
    <property type="molecule type" value="Genomic_DNA"/>
</dbReference>
<keyword evidence="3" id="KW-0347">Helicase</keyword>
<dbReference type="Proteomes" id="UP001190700">
    <property type="component" value="Unassembled WGS sequence"/>
</dbReference>
<evidence type="ECO:0000313" key="7">
    <source>
        <dbReference type="EMBL" id="KAK3239769.1"/>
    </source>
</evidence>
<evidence type="ECO:0000256" key="4">
    <source>
        <dbReference type="ARBA" id="ARBA00022840"/>
    </source>
</evidence>
<evidence type="ECO:0000259" key="6">
    <source>
        <dbReference type="PROSITE" id="PS51192"/>
    </source>
</evidence>
<dbReference type="GO" id="GO:0005634">
    <property type="term" value="C:nucleus"/>
    <property type="evidence" value="ECO:0007669"/>
    <property type="project" value="TreeGrafter"/>
</dbReference>
<keyword evidence="2" id="KW-0378">Hydrolase</keyword>
<feature type="region of interest" description="Disordered" evidence="5">
    <location>
        <begin position="1"/>
        <end position="32"/>
    </location>
</feature>
<gene>
    <name evidence="7" type="ORF">CYMTET_50337</name>
</gene>
<protein>
    <recommendedName>
        <fullName evidence="6">Helicase ATP-binding domain-containing protein</fullName>
    </recommendedName>
</protein>
<dbReference type="PANTHER" id="PTHR18934:SF237">
    <property type="entry name" value="ATP-DEPENDENT DNA_RNA HELICASE DHX36"/>
    <property type="match status" value="1"/>
</dbReference>
<dbReference type="InterPro" id="IPR014001">
    <property type="entry name" value="Helicase_ATP-bd"/>
</dbReference>